<protein>
    <submittedName>
        <fullName evidence="2">Uncharacterized protein</fullName>
    </submittedName>
</protein>
<comment type="caution">
    <text evidence="2">The sequence shown here is derived from an EMBL/GenBank/DDBJ whole genome shotgun (WGS) entry which is preliminary data.</text>
</comment>
<reference evidence="2 3" key="1">
    <citation type="submission" date="2020-02" db="EMBL/GenBank/DDBJ databases">
        <authorList>
            <person name="Ma Q."/>
            <person name="Huang Y."/>
            <person name="Song X."/>
            <person name="Pei D."/>
        </authorList>
    </citation>
    <scope>NUCLEOTIDE SEQUENCE [LARGE SCALE GENOMIC DNA]</scope>
    <source>
        <strain evidence="2">Sxm20200214</strain>
        <tissue evidence="2">Leaf</tissue>
    </source>
</reference>
<name>A0A8X7S558_BRACI</name>
<evidence type="ECO:0000256" key="1">
    <source>
        <dbReference type="SAM" id="MobiDB-lite"/>
    </source>
</evidence>
<dbReference type="Proteomes" id="UP000886595">
    <property type="component" value="Unassembled WGS sequence"/>
</dbReference>
<gene>
    <name evidence="2" type="ORF">Bca52824_035342</name>
</gene>
<proteinExistence type="predicted"/>
<feature type="region of interest" description="Disordered" evidence="1">
    <location>
        <begin position="56"/>
        <end position="83"/>
    </location>
</feature>
<accession>A0A8X7S558</accession>
<keyword evidence="3" id="KW-1185">Reference proteome</keyword>
<organism evidence="2 3">
    <name type="scientific">Brassica carinata</name>
    <name type="common">Ethiopian mustard</name>
    <name type="synonym">Abyssinian cabbage</name>
    <dbReference type="NCBI Taxonomy" id="52824"/>
    <lineage>
        <taxon>Eukaryota</taxon>
        <taxon>Viridiplantae</taxon>
        <taxon>Streptophyta</taxon>
        <taxon>Embryophyta</taxon>
        <taxon>Tracheophyta</taxon>
        <taxon>Spermatophyta</taxon>
        <taxon>Magnoliopsida</taxon>
        <taxon>eudicotyledons</taxon>
        <taxon>Gunneridae</taxon>
        <taxon>Pentapetalae</taxon>
        <taxon>rosids</taxon>
        <taxon>malvids</taxon>
        <taxon>Brassicales</taxon>
        <taxon>Brassicaceae</taxon>
        <taxon>Brassiceae</taxon>
        <taxon>Brassica</taxon>
    </lineage>
</organism>
<feature type="region of interest" description="Disordered" evidence="1">
    <location>
        <begin position="1"/>
        <end position="21"/>
    </location>
</feature>
<dbReference type="AlphaFoldDB" id="A0A8X7S558"/>
<sequence length="83" mass="8492">MGYQPTDIASGNPIAPPPTHTLVAVNGSPAGSSADVKTVTEVRVVGRRSIHRCFPDFPDSVGGRDHNAASGEKGNEDSIGGAH</sequence>
<evidence type="ECO:0000313" key="3">
    <source>
        <dbReference type="Proteomes" id="UP000886595"/>
    </source>
</evidence>
<evidence type="ECO:0000313" key="2">
    <source>
        <dbReference type="EMBL" id="KAG2298870.1"/>
    </source>
</evidence>
<dbReference type="EMBL" id="JAAMPC010000008">
    <property type="protein sequence ID" value="KAG2298870.1"/>
    <property type="molecule type" value="Genomic_DNA"/>
</dbReference>